<dbReference type="EMBL" id="LR797317">
    <property type="protein sequence ID" value="CAB4202660.1"/>
    <property type="molecule type" value="Genomic_DNA"/>
</dbReference>
<dbReference type="EMBL" id="LR798398">
    <property type="protein sequence ID" value="CAB5229293.1"/>
    <property type="molecule type" value="Genomic_DNA"/>
</dbReference>
<sequence length="81" mass="9547">MDTQTLINFALGSLLALIGWLARQLWEAVERLKSDLHQIEVDLPSRYVRREEFSESLKEIKDLCRQIFDKVDSLEKRKADK</sequence>
<feature type="transmembrane region" description="Helical" evidence="1">
    <location>
        <begin position="6"/>
        <end position="26"/>
    </location>
</feature>
<evidence type="ECO:0000313" key="2">
    <source>
        <dbReference type="EMBL" id="CAB4171713.1"/>
    </source>
</evidence>
<proteinExistence type="predicted"/>
<keyword evidence="1" id="KW-1133">Transmembrane helix</keyword>
<evidence type="ECO:0000313" key="5">
    <source>
        <dbReference type="EMBL" id="CAB5229293.1"/>
    </source>
</evidence>
<organism evidence="4">
    <name type="scientific">uncultured Caudovirales phage</name>
    <dbReference type="NCBI Taxonomy" id="2100421"/>
    <lineage>
        <taxon>Viruses</taxon>
        <taxon>Duplodnaviria</taxon>
        <taxon>Heunggongvirae</taxon>
        <taxon>Uroviricota</taxon>
        <taxon>Caudoviricetes</taxon>
        <taxon>Peduoviridae</taxon>
        <taxon>Maltschvirus</taxon>
        <taxon>Maltschvirus maltsch</taxon>
    </lineage>
</organism>
<keyword evidence="1" id="KW-0812">Transmembrane</keyword>
<evidence type="ECO:0000313" key="4">
    <source>
        <dbReference type="EMBL" id="CAB4202660.1"/>
    </source>
</evidence>
<evidence type="ECO:0000313" key="3">
    <source>
        <dbReference type="EMBL" id="CAB4177780.1"/>
    </source>
</evidence>
<dbReference type="EMBL" id="LR796952">
    <property type="protein sequence ID" value="CAB4177780.1"/>
    <property type="molecule type" value="Genomic_DNA"/>
</dbReference>
<name>A0A6J5RW76_9CAUD</name>
<evidence type="ECO:0000256" key="1">
    <source>
        <dbReference type="SAM" id="Phobius"/>
    </source>
</evidence>
<reference evidence="4" key="1">
    <citation type="submission" date="2020-05" db="EMBL/GenBank/DDBJ databases">
        <authorList>
            <person name="Chiriac C."/>
            <person name="Salcher M."/>
            <person name="Ghai R."/>
            <person name="Kavagutti S V."/>
        </authorList>
    </citation>
    <scope>NUCLEOTIDE SEQUENCE</scope>
</reference>
<dbReference type="EMBL" id="LR796869">
    <property type="protein sequence ID" value="CAB4171713.1"/>
    <property type="molecule type" value="Genomic_DNA"/>
</dbReference>
<accession>A0A6J5RW76</accession>
<gene>
    <name evidence="3" type="ORF">UFOVP1014_53</name>
    <name evidence="4" type="ORF">UFOVP1368_27</name>
    <name evidence="5" type="ORF">UFOVP1552_34</name>
    <name evidence="2" type="ORF">UFOVP933_16</name>
</gene>
<protein>
    <submittedName>
        <fullName evidence="4">Uncharacterized protein</fullName>
    </submittedName>
</protein>
<keyword evidence="1" id="KW-0472">Membrane</keyword>